<dbReference type="EMBL" id="JAPWIE010000001">
    <property type="protein sequence ID" value="MCZ4548973.1"/>
    <property type="molecule type" value="Genomic_DNA"/>
</dbReference>
<evidence type="ECO:0000256" key="1">
    <source>
        <dbReference type="SAM" id="MobiDB-lite"/>
    </source>
</evidence>
<feature type="domain" description="ER-bound oxygenase mpaB/mpaB'/Rubber oxygenase catalytic" evidence="2">
    <location>
        <begin position="35"/>
        <end position="277"/>
    </location>
</feature>
<evidence type="ECO:0000313" key="3">
    <source>
        <dbReference type="EMBL" id="MCZ4548973.1"/>
    </source>
</evidence>
<proteinExistence type="predicted"/>
<dbReference type="RefSeq" id="WP_301569467.1">
    <property type="nucleotide sequence ID" value="NZ_JAPWIE010000001.1"/>
</dbReference>
<comment type="caution">
    <text evidence="3">The sequence shown here is derived from an EMBL/GenBank/DDBJ whole genome shotgun (WGS) entry which is preliminary data.</text>
</comment>
<protein>
    <submittedName>
        <fullName evidence="3">Oxygenase MpaB family protein</fullName>
    </submittedName>
</protein>
<evidence type="ECO:0000259" key="2">
    <source>
        <dbReference type="Pfam" id="PF09995"/>
    </source>
</evidence>
<name>A0ABT4MPP2_GORRU</name>
<reference evidence="3" key="1">
    <citation type="submission" date="2022-12" db="EMBL/GenBank/DDBJ databases">
        <authorList>
            <person name="Krivoruchko A.V."/>
            <person name="Elkin A."/>
        </authorList>
    </citation>
    <scope>NUCLEOTIDE SEQUENCE</scope>
    <source>
        <strain evidence="3">IEGM 1388</strain>
    </source>
</reference>
<dbReference type="Pfam" id="PF09995">
    <property type="entry name" value="MPAB_Lcp_cat"/>
    <property type="match status" value="1"/>
</dbReference>
<sequence length="327" mass="36705">MVTQAASRTGQSRGRARRTTDVRPEVIAEFRKHTGSVLAGIFGGAAFDQVALPPVAAAVDRTGRFAENFADRAVRSGFSALLAVWGDPADRAEEARWLKMRHRDVRGRGTGDYSDVRYSALDPDNWKWIAVSGMMLILNTFTFCTGTEMRRSEQEAAYQMVRESFADLELESRAGKLPDTLADAEEYYDTMVETRLASTPFLVEQFAGLNRLPLPTLLLPPVARTALTPLWWMVRPVAGHVIQVCSSKAMNPRVQAMTGYRLKPRHDAEFALYVVALQTIWRIFPDWILLAPLAYNRLQYEKLVRMHRSVSLDTFAAPPRERGGCPV</sequence>
<dbReference type="InterPro" id="IPR018713">
    <property type="entry name" value="MPAB/Lcp_cat_dom"/>
</dbReference>
<feature type="region of interest" description="Disordered" evidence="1">
    <location>
        <begin position="1"/>
        <end position="21"/>
    </location>
</feature>
<gene>
    <name evidence="3" type="ORF">O4213_03205</name>
</gene>
<keyword evidence="4" id="KW-1185">Reference proteome</keyword>
<dbReference type="PANTHER" id="PTHR36151">
    <property type="entry name" value="BLR2777 PROTEIN"/>
    <property type="match status" value="1"/>
</dbReference>
<accession>A0ABT4MPP2</accession>
<dbReference type="Proteomes" id="UP001067235">
    <property type="component" value="Unassembled WGS sequence"/>
</dbReference>
<evidence type="ECO:0000313" key="4">
    <source>
        <dbReference type="Proteomes" id="UP001067235"/>
    </source>
</evidence>
<dbReference type="PANTHER" id="PTHR36151:SF3">
    <property type="entry name" value="ER-BOUND OXYGENASE MPAB_MPAB'_RUBBER OXYGENASE CATALYTIC DOMAIN-CONTAINING PROTEIN"/>
    <property type="match status" value="1"/>
</dbReference>
<organism evidence="3 4">
    <name type="scientific">Gordonia rubripertincta</name>
    <name type="common">Rhodococcus corallinus</name>
    <dbReference type="NCBI Taxonomy" id="36822"/>
    <lineage>
        <taxon>Bacteria</taxon>
        <taxon>Bacillati</taxon>
        <taxon>Actinomycetota</taxon>
        <taxon>Actinomycetes</taxon>
        <taxon>Mycobacteriales</taxon>
        <taxon>Gordoniaceae</taxon>
        <taxon>Gordonia</taxon>
    </lineage>
</organism>
<feature type="compositionally biased region" description="Polar residues" evidence="1">
    <location>
        <begin position="1"/>
        <end position="12"/>
    </location>
</feature>